<accession>A0ABC8JB45</accession>
<proteinExistence type="predicted"/>
<comment type="caution">
    <text evidence="2">The sequence shown here is derived from an EMBL/GenBank/DDBJ whole genome shotgun (WGS) entry which is preliminary data.</text>
</comment>
<feature type="coiled-coil region" evidence="1">
    <location>
        <begin position="16"/>
        <end position="68"/>
    </location>
</feature>
<protein>
    <submittedName>
        <fullName evidence="2">Uncharacterized protein</fullName>
    </submittedName>
</protein>
<gene>
    <name evidence="2" type="ORF">ERUC_LOCUS6283</name>
</gene>
<sequence>MERKSDDLESYSKTKIQEMEKELDQMRVIIKELEKDHLMSQIENGCSLDDLSQTEKELDRKVNKELEMSQLMSQLENGRRLDDLSQTEKDALKSYASEKITSLERLLGKQQQHPSTSAINEPILVDDDDDDIPKAAHDDVAPVGGPSLNPMGRGSDYFMENWFFDTPKLLKHGDETTNLTTVASRFDLNMVPSDGEVLKHGGETNLTTVASRFDLNMVPSDEIMKTYEGQSSKSGGADEA</sequence>
<reference evidence="2 3" key="1">
    <citation type="submission" date="2022-03" db="EMBL/GenBank/DDBJ databases">
        <authorList>
            <person name="Macdonald S."/>
            <person name="Ahmed S."/>
            <person name="Newling K."/>
        </authorList>
    </citation>
    <scope>NUCLEOTIDE SEQUENCE [LARGE SCALE GENOMIC DNA]</scope>
</reference>
<name>A0ABC8JB45_ERUVS</name>
<dbReference type="EMBL" id="CAKOAT010075154">
    <property type="protein sequence ID" value="CAH8312712.1"/>
    <property type="molecule type" value="Genomic_DNA"/>
</dbReference>
<organism evidence="2 3">
    <name type="scientific">Eruca vesicaria subsp. sativa</name>
    <name type="common">Garden rocket</name>
    <name type="synonym">Eruca sativa</name>
    <dbReference type="NCBI Taxonomy" id="29727"/>
    <lineage>
        <taxon>Eukaryota</taxon>
        <taxon>Viridiplantae</taxon>
        <taxon>Streptophyta</taxon>
        <taxon>Embryophyta</taxon>
        <taxon>Tracheophyta</taxon>
        <taxon>Spermatophyta</taxon>
        <taxon>Magnoliopsida</taxon>
        <taxon>eudicotyledons</taxon>
        <taxon>Gunneridae</taxon>
        <taxon>Pentapetalae</taxon>
        <taxon>rosids</taxon>
        <taxon>malvids</taxon>
        <taxon>Brassicales</taxon>
        <taxon>Brassicaceae</taxon>
        <taxon>Brassiceae</taxon>
        <taxon>Eruca</taxon>
    </lineage>
</organism>
<keyword evidence="1" id="KW-0175">Coiled coil</keyword>
<dbReference type="AlphaFoldDB" id="A0ABC8JB45"/>
<dbReference type="Proteomes" id="UP001642260">
    <property type="component" value="Unassembled WGS sequence"/>
</dbReference>
<evidence type="ECO:0000256" key="1">
    <source>
        <dbReference type="SAM" id="Coils"/>
    </source>
</evidence>
<keyword evidence="3" id="KW-1185">Reference proteome</keyword>
<evidence type="ECO:0000313" key="2">
    <source>
        <dbReference type="EMBL" id="CAH8312712.1"/>
    </source>
</evidence>
<evidence type="ECO:0000313" key="3">
    <source>
        <dbReference type="Proteomes" id="UP001642260"/>
    </source>
</evidence>